<proteinExistence type="predicted"/>
<sequence>MTGASHISRSPVPEPASFSSGNRPFTAISDVIPIVLRMLAALPTPKTSLIGRERHAAKDAGLLWNPDVRMLTLTGLGAVGISRLALRVACVLAAQ</sequence>
<name>A0A6J4U6A7_9BACT</name>
<accession>A0A6J4U6A7</accession>
<evidence type="ECO:0000256" key="1">
    <source>
        <dbReference type="SAM" id="MobiDB-lite"/>
    </source>
</evidence>
<dbReference type="AlphaFoldDB" id="A0A6J4U6A7"/>
<evidence type="ECO:0000313" key="2">
    <source>
        <dbReference type="EMBL" id="CAA9541541.1"/>
    </source>
</evidence>
<gene>
    <name evidence="2" type="ORF">AVDCRST_MAG19-1555</name>
</gene>
<reference evidence="2" key="1">
    <citation type="submission" date="2020-02" db="EMBL/GenBank/DDBJ databases">
        <authorList>
            <person name="Meier V. D."/>
        </authorList>
    </citation>
    <scope>NUCLEOTIDE SEQUENCE</scope>
    <source>
        <strain evidence="2">AVDCRST_MAG19</strain>
    </source>
</reference>
<feature type="region of interest" description="Disordered" evidence="1">
    <location>
        <begin position="1"/>
        <end position="24"/>
    </location>
</feature>
<dbReference type="EMBL" id="CADCWL010000001">
    <property type="protein sequence ID" value="CAA9541541.1"/>
    <property type="molecule type" value="Genomic_DNA"/>
</dbReference>
<protein>
    <submittedName>
        <fullName evidence="2">Uncharacterized protein</fullName>
    </submittedName>
</protein>
<organism evidence="2">
    <name type="scientific">uncultured Thermomicrobiales bacterium</name>
    <dbReference type="NCBI Taxonomy" id="1645740"/>
    <lineage>
        <taxon>Bacteria</taxon>
        <taxon>Pseudomonadati</taxon>
        <taxon>Thermomicrobiota</taxon>
        <taxon>Thermomicrobia</taxon>
        <taxon>Thermomicrobiales</taxon>
        <taxon>environmental samples</taxon>
    </lineage>
</organism>